<evidence type="ECO:0000256" key="6">
    <source>
        <dbReference type="ARBA" id="ARBA00022989"/>
    </source>
</evidence>
<dbReference type="InterPro" id="IPR011527">
    <property type="entry name" value="ABC1_TM_dom"/>
</dbReference>
<dbReference type="PROSITE" id="PS50893">
    <property type="entry name" value="ABC_TRANSPORTER_2"/>
    <property type="match status" value="1"/>
</dbReference>
<evidence type="ECO:0000256" key="1">
    <source>
        <dbReference type="ARBA" id="ARBA00004651"/>
    </source>
</evidence>
<gene>
    <name evidence="11" type="ORF">IAB26_07010</name>
</gene>
<protein>
    <submittedName>
        <fullName evidence="11">ABC transporter ATP-binding protein</fullName>
    </submittedName>
</protein>
<keyword evidence="5 11" id="KW-0067">ATP-binding</keyword>
<dbReference type="SUPFAM" id="SSF90123">
    <property type="entry name" value="ABC transporter transmembrane region"/>
    <property type="match status" value="1"/>
</dbReference>
<evidence type="ECO:0000256" key="3">
    <source>
        <dbReference type="ARBA" id="ARBA00022692"/>
    </source>
</evidence>
<dbReference type="AlphaFoldDB" id="A0A9D0ZUU8"/>
<dbReference type="InterPro" id="IPR036640">
    <property type="entry name" value="ABC1_TM_sf"/>
</dbReference>
<dbReference type="GO" id="GO:0034040">
    <property type="term" value="F:ATPase-coupled lipid transmembrane transporter activity"/>
    <property type="evidence" value="ECO:0007669"/>
    <property type="project" value="TreeGrafter"/>
</dbReference>
<dbReference type="PANTHER" id="PTHR24221:SF397">
    <property type="entry name" value="ABC TRANSPORTER, ATP-BINDING TRANSMEMBRANE PROTEIN"/>
    <property type="match status" value="1"/>
</dbReference>
<evidence type="ECO:0000256" key="5">
    <source>
        <dbReference type="ARBA" id="ARBA00022840"/>
    </source>
</evidence>
<dbReference type="SMART" id="SM00382">
    <property type="entry name" value="AAA"/>
    <property type="match status" value="1"/>
</dbReference>
<evidence type="ECO:0000256" key="7">
    <source>
        <dbReference type="ARBA" id="ARBA00023136"/>
    </source>
</evidence>
<dbReference type="PROSITE" id="PS00211">
    <property type="entry name" value="ABC_TRANSPORTER_1"/>
    <property type="match status" value="1"/>
</dbReference>
<organism evidence="11 12">
    <name type="scientific">Candidatus Limivivens merdigallinarum</name>
    <dbReference type="NCBI Taxonomy" id="2840859"/>
    <lineage>
        <taxon>Bacteria</taxon>
        <taxon>Bacillati</taxon>
        <taxon>Bacillota</taxon>
        <taxon>Clostridia</taxon>
        <taxon>Lachnospirales</taxon>
        <taxon>Lachnospiraceae</taxon>
        <taxon>Lachnospiraceae incertae sedis</taxon>
        <taxon>Candidatus Limivivens</taxon>
    </lineage>
</organism>
<dbReference type="Gene3D" id="1.20.1560.10">
    <property type="entry name" value="ABC transporter type 1, transmembrane domain"/>
    <property type="match status" value="1"/>
</dbReference>
<dbReference type="InterPro" id="IPR027417">
    <property type="entry name" value="P-loop_NTPase"/>
</dbReference>
<dbReference type="InterPro" id="IPR017871">
    <property type="entry name" value="ABC_transporter-like_CS"/>
</dbReference>
<keyword evidence="6 8" id="KW-1133">Transmembrane helix</keyword>
<evidence type="ECO:0000256" key="4">
    <source>
        <dbReference type="ARBA" id="ARBA00022741"/>
    </source>
</evidence>
<keyword evidence="2" id="KW-0813">Transport</keyword>
<dbReference type="GO" id="GO:0140359">
    <property type="term" value="F:ABC-type transporter activity"/>
    <property type="evidence" value="ECO:0007669"/>
    <property type="project" value="InterPro"/>
</dbReference>
<evidence type="ECO:0000313" key="11">
    <source>
        <dbReference type="EMBL" id="HIQ96296.1"/>
    </source>
</evidence>
<feature type="transmembrane region" description="Helical" evidence="8">
    <location>
        <begin position="164"/>
        <end position="183"/>
    </location>
</feature>
<dbReference type="GO" id="GO:0005886">
    <property type="term" value="C:plasma membrane"/>
    <property type="evidence" value="ECO:0007669"/>
    <property type="project" value="UniProtKB-SubCell"/>
</dbReference>
<feature type="domain" description="ABC transporter" evidence="9">
    <location>
        <begin position="339"/>
        <end position="573"/>
    </location>
</feature>
<evidence type="ECO:0000259" key="9">
    <source>
        <dbReference type="PROSITE" id="PS50893"/>
    </source>
</evidence>
<feature type="transmembrane region" description="Helical" evidence="8">
    <location>
        <begin position="251"/>
        <end position="271"/>
    </location>
</feature>
<accession>A0A9D0ZUU8</accession>
<reference evidence="11" key="1">
    <citation type="submission" date="2020-10" db="EMBL/GenBank/DDBJ databases">
        <authorList>
            <person name="Gilroy R."/>
        </authorList>
    </citation>
    <scope>NUCLEOTIDE SEQUENCE</scope>
    <source>
        <strain evidence="11">ChiSjej3B21-11622</strain>
    </source>
</reference>
<dbReference type="PANTHER" id="PTHR24221">
    <property type="entry name" value="ATP-BINDING CASSETTE SUB-FAMILY B"/>
    <property type="match status" value="1"/>
</dbReference>
<dbReference type="Gene3D" id="3.40.50.300">
    <property type="entry name" value="P-loop containing nucleotide triphosphate hydrolases"/>
    <property type="match status" value="1"/>
</dbReference>
<keyword evidence="4" id="KW-0547">Nucleotide-binding</keyword>
<comment type="caution">
    <text evidence="11">The sequence shown here is derived from an EMBL/GenBank/DDBJ whole genome shotgun (WGS) entry which is preliminary data.</text>
</comment>
<dbReference type="InterPro" id="IPR003439">
    <property type="entry name" value="ABC_transporter-like_ATP-bd"/>
</dbReference>
<dbReference type="FunFam" id="3.40.50.300:FF:000287">
    <property type="entry name" value="Multidrug ABC transporter ATP-binding protein"/>
    <property type="match status" value="1"/>
</dbReference>
<feature type="transmembrane region" description="Helical" evidence="8">
    <location>
        <begin position="140"/>
        <end position="158"/>
    </location>
</feature>
<dbReference type="PROSITE" id="PS50929">
    <property type="entry name" value="ABC_TM1F"/>
    <property type="match status" value="1"/>
</dbReference>
<dbReference type="Pfam" id="PF00664">
    <property type="entry name" value="ABC_membrane"/>
    <property type="match status" value="1"/>
</dbReference>
<dbReference type="InterPro" id="IPR039421">
    <property type="entry name" value="Type_1_exporter"/>
</dbReference>
<dbReference type="GO" id="GO:0005524">
    <property type="term" value="F:ATP binding"/>
    <property type="evidence" value="ECO:0007669"/>
    <property type="project" value="UniProtKB-KW"/>
</dbReference>
<dbReference type="InterPro" id="IPR003593">
    <property type="entry name" value="AAA+_ATPase"/>
</dbReference>
<dbReference type="GO" id="GO:0016887">
    <property type="term" value="F:ATP hydrolysis activity"/>
    <property type="evidence" value="ECO:0007669"/>
    <property type="project" value="InterPro"/>
</dbReference>
<evidence type="ECO:0000256" key="2">
    <source>
        <dbReference type="ARBA" id="ARBA00022448"/>
    </source>
</evidence>
<dbReference type="Proteomes" id="UP000886886">
    <property type="component" value="Unassembled WGS sequence"/>
</dbReference>
<reference evidence="11" key="2">
    <citation type="journal article" date="2021" name="PeerJ">
        <title>Extensive microbial diversity within the chicken gut microbiome revealed by metagenomics and culture.</title>
        <authorList>
            <person name="Gilroy R."/>
            <person name="Ravi A."/>
            <person name="Getino M."/>
            <person name="Pursley I."/>
            <person name="Horton D.L."/>
            <person name="Alikhan N.F."/>
            <person name="Baker D."/>
            <person name="Gharbi K."/>
            <person name="Hall N."/>
            <person name="Watson M."/>
            <person name="Adriaenssens E.M."/>
            <person name="Foster-Nyarko E."/>
            <person name="Jarju S."/>
            <person name="Secka A."/>
            <person name="Antonio M."/>
            <person name="Oren A."/>
            <person name="Chaudhuri R.R."/>
            <person name="La Ragione R."/>
            <person name="Hildebrand F."/>
            <person name="Pallen M.J."/>
        </authorList>
    </citation>
    <scope>NUCLEOTIDE SEQUENCE</scope>
    <source>
        <strain evidence="11">ChiSjej3B21-11622</strain>
    </source>
</reference>
<dbReference type="SUPFAM" id="SSF52540">
    <property type="entry name" value="P-loop containing nucleoside triphosphate hydrolases"/>
    <property type="match status" value="1"/>
</dbReference>
<proteinExistence type="predicted"/>
<feature type="transmembrane region" description="Helical" evidence="8">
    <location>
        <begin position="62"/>
        <end position="79"/>
    </location>
</feature>
<sequence>MLRIVNRLIQWTGNYKRRIYIGFIYAFIHSIFTALPVVLAAKGLSAVLDDRDGVRTLEGQDIWIMLGAMILAVLGRYLFSYLRAVTQESVGYEATADERIRLGDILKRVSLGFFSENNLGELSAAATTDLSFLEMYAMNMVNTVVNGYITVIVLILFLVFYSPLAGGIALIGVLLSALFLHLLEARSRQNAPVHQKAQDNMVESTIEYLRGMQVVKAFKQEGVSLAGIRKAYSASKRINIKIEMEYMPFNCLHLFSLKAASIAIAAVAALLTCNGSMELSTMLMMDMFSFMIFGSVETMNNAAHVLEVIDATLDKLDGMKHADIIDKDGKDIPLHNTNIEFRDVTFSYNKTPVLQNISFSIPQGGSTTAIVGPSGSGKTTICNLIARFYDVDNGEITVGGENVRNLTCDSLLGNISMVFQKVYLFHDTIENNIRFGNPGATQAEVIEAAKKARCHDFIMALPDGYRTVIGEGGSTLSGGEKQRISIARAILKNAGIVILDEATASIDPENEHLIQQALSELTIGKTVIVIAHRLATIEHADQILVIDKGQIVQKGTHQELVGQEGLYRRFITIRERAEGWSIATSH</sequence>
<dbReference type="EMBL" id="DVFT01000102">
    <property type="protein sequence ID" value="HIQ96296.1"/>
    <property type="molecule type" value="Genomic_DNA"/>
</dbReference>
<keyword evidence="3 8" id="KW-0812">Transmembrane</keyword>
<feature type="domain" description="ABC transmembrane type-1" evidence="10">
    <location>
        <begin position="21"/>
        <end position="307"/>
    </location>
</feature>
<evidence type="ECO:0000256" key="8">
    <source>
        <dbReference type="SAM" id="Phobius"/>
    </source>
</evidence>
<dbReference type="Pfam" id="PF00005">
    <property type="entry name" value="ABC_tran"/>
    <property type="match status" value="1"/>
</dbReference>
<evidence type="ECO:0000313" key="12">
    <source>
        <dbReference type="Proteomes" id="UP000886886"/>
    </source>
</evidence>
<feature type="transmembrane region" description="Helical" evidence="8">
    <location>
        <begin position="20"/>
        <end position="42"/>
    </location>
</feature>
<keyword evidence="7 8" id="KW-0472">Membrane</keyword>
<name>A0A9D0ZUU8_9FIRM</name>
<evidence type="ECO:0000259" key="10">
    <source>
        <dbReference type="PROSITE" id="PS50929"/>
    </source>
</evidence>
<comment type="subcellular location">
    <subcellularLocation>
        <location evidence="1">Cell membrane</location>
        <topology evidence="1">Multi-pass membrane protein</topology>
    </subcellularLocation>
</comment>